<dbReference type="InterPro" id="IPR009057">
    <property type="entry name" value="Homeodomain-like_sf"/>
</dbReference>
<dbReference type="InterPro" id="IPR023769">
    <property type="entry name" value="NO_SlmA"/>
</dbReference>
<keyword evidence="4 5" id="KW-0131">Cell cycle</keyword>
<evidence type="ECO:0000313" key="8">
    <source>
        <dbReference type="EMBL" id="MEL0660741.1"/>
    </source>
</evidence>
<proteinExistence type="inferred from homology"/>
<organism evidence="8 9">
    <name type="scientific">Psychromonas arctica</name>
    <dbReference type="NCBI Taxonomy" id="168275"/>
    <lineage>
        <taxon>Bacteria</taxon>
        <taxon>Pseudomonadati</taxon>
        <taxon>Pseudomonadota</taxon>
        <taxon>Gammaproteobacteria</taxon>
        <taxon>Alteromonadales</taxon>
        <taxon>Psychromonadaceae</taxon>
        <taxon>Psychromonas</taxon>
    </lineage>
</organism>
<evidence type="ECO:0000256" key="1">
    <source>
        <dbReference type="ARBA" id="ARBA00022490"/>
    </source>
</evidence>
<dbReference type="EMBL" id="JBAKBA010000055">
    <property type="protein sequence ID" value="MEL0660741.1"/>
    <property type="molecule type" value="Genomic_DNA"/>
</dbReference>
<keyword evidence="3 5" id="KW-0238">DNA-binding</keyword>
<protein>
    <recommendedName>
        <fullName evidence="5">Nucleoid occlusion factor SlmA</fullName>
    </recommendedName>
</protein>
<dbReference type="PROSITE" id="PS50977">
    <property type="entry name" value="HTH_TETR_2"/>
    <property type="match status" value="1"/>
</dbReference>
<keyword evidence="2 5" id="KW-0132">Cell division</keyword>
<evidence type="ECO:0000313" key="9">
    <source>
        <dbReference type="Proteomes" id="UP001366060"/>
    </source>
</evidence>
<comment type="similarity">
    <text evidence="5">Belongs to the nucleoid occlusion factor SlmA family.</text>
</comment>
<accession>A0ABU9HGR2</accession>
<keyword evidence="9" id="KW-1185">Reference proteome</keyword>
<sequence length="200" mass="23037">MVVKNTKNKVNRKDDILSALAIMLEGKPGQRITTAKLAAEVGVSEAALYRHFPSKARMFEGLIDFTETTIFSHINVIKEQQKDTFVRIEHIVHFLLGFSEQNPGITRILSGDALVGENERLQLRIEHVFSKLETQIKQTLRERPISDGQKFEMDEGILANLLLAYIEGRMAQFVRSQFKQKPTLHFKSQWIFFYKQLTQS</sequence>
<evidence type="ECO:0000256" key="3">
    <source>
        <dbReference type="ARBA" id="ARBA00023125"/>
    </source>
</evidence>
<comment type="function">
    <text evidence="5">Required for nucleoid occlusion (NO) phenomenon, which prevents Z-ring formation and cell division over the nucleoid. Acts as a DNA-associated cell division inhibitor that binds simultaneously chromosomal DNA and FtsZ, and disrupts the assembly of FtsZ polymers. SlmA-DNA-binding sequences (SBS) are dispersed on non-Ter regions of the chromosome, preventing FtsZ polymerization at these regions.</text>
</comment>
<dbReference type="Pfam" id="PF22276">
    <property type="entry name" value="SlmA-like_C"/>
    <property type="match status" value="1"/>
</dbReference>
<dbReference type="NCBIfam" id="NF007015">
    <property type="entry name" value="PRK09480.1"/>
    <property type="match status" value="1"/>
</dbReference>
<keyword evidence="1 5" id="KW-0963">Cytoplasm</keyword>
<comment type="subunit">
    <text evidence="5">Homodimer. Interacts with FtsZ.</text>
</comment>
<dbReference type="Gene3D" id="1.10.357.10">
    <property type="entry name" value="Tetracycline Repressor, domain 2"/>
    <property type="match status" value="1"/>
</dbReference>
<dbReference type="RefSeq" id="WP_341629139.1">
    <property type="nucleotide sequence ID" value="NZ_JBAKBA010000055.1"/>
</dbReference>
<dbReference type="Pfam" id="PF00440">
    <property type="entry name" value="TetR_N"/>
    <property type="match status" value="1"/>
</dbReference>
<feature type="DNA-binding region" description="H-T-H motif" evidence="6">
    <location>
        <begin position="33"/>
        <end position="52"/>
    </location>
</feature>
<name>A0ABU9HGR2_9GAMM</name>
<gene>
    <name evidence="5 8" type="primary">slmA</name>
    <name evidence="8" type="ORF">V6255_16535</name>
</gene>
<evidence type="ECO:0000256" key="4">
    <source>
        <dbReference type="ARBA" id="ARBA00023306"/>
    </source>
</evidence>
<dbReference type="HAMAP" id="MF_01839">
    <property type="entry name" value="NO_factor_SlmA"/>
    <property type="match status" value="1"/>
</dbReference>
<dbReference type="Proteomes" id="UP001366060">
    <property type="component" value="Unassembled WGS sequence"/>
</dbReference>
<feature type="domain" description="HTH tetR-type" evidence="7">
    <location>
        <begin position="10"/>
        <end position="70"/>
    </location>
</feature>
<dbReference type="InterPro" id="IPR001647">
    <property type="entry name" value="HTH_TetR"/>
</dbReference>
<evidence type="ECO:0000259" key="7">
    <source>
        <dbReference type="PROSITE" id="PS50977"/>
    </source>
</evidence>
<dbReference type="InterPro" id="IPR054580">
    <property type="entry name" value="SlmA-like_C"/>
</dbReference>
<dbReference type="InterPro" id="IPR050624">
    <property type="entry name" value="HTH-type_Tx_Regulator"/>
</dbReference>
<comment type="caution">
    <text evidence="8">The sequence shown here is derived from an EMBL/GenBank/DDBJ whole genome shotgun (WGS) entry which is preliminary data.</text>
</comment>
<evidence type="ECO:0000256" key="2">
    <source>
        <dbReference type="ARBA" id="ARBA00022618"/>
    </source>
</evidence>
<evidence type="ECO:0000256" key="5">
    <source>
        <dbReference type="HAMAP-Rule" id="MF_01839"/>
    </source>
</evidence>
<dbReference type="SUPFAM" id="SSF46689">
    <property type="entry name" value="Homeodomain-like"/>
    <property type="match status" value="1"/>
</dbReference>
<dbReference type="PANTHER" id="PTHR43479">
    <property type="entry name" value="ACREF/ENVCD OPERON REPRESSOR-RELATED"/>
    <property type="match status" value="1"/>
</dbReference>
<reference evidence="8 9" key="1">
    <citation type="submission" date="2024-02" db="EMBL/GenBank/DDBJ databases">
        <title>Bacteria isolated from the canopy kelp, Nereocystis luetkeana.</title>
        <authorList>
            <person name="Pfister C.A."/>
            <person name="Younker I.T."/>
            <person name="Light S.H."/>
        </authorList>
    </citation>
    <scope>NUCLEOTIDE SEQUENCE [LARGE SCALE GENOMIC DNA]</scope>
    <source>
        <strain evidence="8 9">TI.2.07</strain>
    </source>
</reference>
<dbReference type="PANTHER" id="PTHR43479:SF11">
    <property type="entry name" value="ACREF_ENVCD OPERON REPRESSOR-RELATED"/>
    <property type="match status" value="1"/>
</dbReference>
<comment type="subcellular location">
    <subcellularLocation>
        <location evidence="5">Cytoplasm</location>
        <location evidence="5">Nucleoid</location>
    </subcellularLocation>
</comment>
<evidence type="ECO:0000256" key="6">
    <source>
        <dbReference type="PROSITE-ProRule" id="PRU00335"/>
    </source>
</evidence>